<dbReference type="InterPro" id="IPR033900">
    <property type="entry name" value="Gram_neg_porin_domain"/>
</dbReference>
<feature type="transmembrane region" description="Helical" evidence="11">
    <location>
        <begin position="35"/>
        <end position="54"/>
    </location>
</feature>
<dbReference type="RefSeq" id="WP_277414942.1">
    <property type="nucleotide sequence ID" value="NZ_CP119083.1"/>
</dbReference>
<keyword evidence="14" id="KW-1185">Reference proteome</keyword>
<evidence type="ECO:0000256" key="11">
    <source>
        <dbReference type="SAM" id="Phobius"/>
    </source>
</evidence>
<evidence type="ECO:0000256" key="10">
    <source>
        <dbReference type="ARBA" id="ARBA00023237"/>
    </source>
</evidence>
<organism evidence="13 14">
    <name type="scientific">Pseudoduganella chitinolytica</name>
    <dbReference type="NCBI Taxonomy" id="34070"/>
    <lineage>
        <taxon>Bacteria</taxon>
        <taxon>Pseudomonadati</taxon>
        <taxon>Pseudomonadota</taxon>
        <taxon>Betaproteobacteria</taxon>
        <taxon>Burkholderiales</taxon>
        <taxon>Oxalobacteraceae</taxon>
        <taxon>Telluria group</taxon>
        <taxon>Pseudoduganella</taxon>
    </lineage>
</organism>
<keyword evidence="10" id="KW-0998">Cell outer membrane</keyword>
<evidence type="ECO:0000256" key="9">
    <source>
        <dbReference type="ARBA" id="ARBA00023136"/>
    </source>
</evidence>
<dbReference type="PANTHER" id="PTHR34501">
    <property type="entry name" value="PROTEIN YDDL-RELATED"/>
    <property type="match status" value="1"/>
</dbReference>
<keyword evidence="9 11" id="KW-0472">Membrane</keyword>
<dbReference type="Pfam" id="PF13609">
    <property type="entry name" value="Porin_4"/>
    <property type="match status" value="1"/>
</dbReference>
<protein>
    <submittedName>
        <fullName evidence="13">Porin</fullName>
    </submittedName>
</protein>
<evidence type="ECO:0000313" key="13">
    <source>
        <dbReference type="EMBL" id="WEF32185.1"/>
    </source>
</evidence>
<evidence type="ECO:0000259" key="12">
    <source>
        <dbReference type="Pfam" id="PF13609"/>
    </source>
</evidence>
<name>A0ABY8B8P6_9BURK</name>
<gene>
    <name evidence="13" type="ORF">PX653_22630</name>
</gene>
<comment type="subunit">
    <text evidence="2">Homotrimer.</text>
</comment>
<comment type="subcellular location">
    <subcellularLocation>
        <location evidence="1">Cell outer membrane</location>
        <topology evidence="1">Multi-pass membrane protein</topology>
    </subcellularLocation>
</comment>
<keyword evidence="4" id="KW-1134">Transmembrane beta strand</keyword>
<dbReference type="EMBL" id="CP119083">
    <property type="protein sequence ID" value="WEF32185.1"/>
    <property type="molecule type" value="Genomic_DNA"/>
</dbReference>
<evidence type="ECO:0000256" key="7">
    <source>
        <dbReference type="ARBA" id="ARBA00023065"/>
    </source>
</evidence>
<keyword evidence="8" id="KW-0626">Porin</keyword>
<keyword evidence="3" id="KW-0813">Transport</keyword>
<dbReference type="Proteomes" id="UP001216510">
    <property type="component" value="Chromosome"/>
</dbReference>
<sequence length="399" mass="42190">MRARAVRGPDGVASELSTASTVMTDTTVSCRAHSLALFLSGALSCALSCALFAVPASAQSQITVMGGVDAFAGSLKNSGDAAHQTVVGSGGMTTSWFGFKGSEDLGRGLRAEFFLTGFFQTDTGTSGRFGGDNMFSRDANVALAGDFGRLQVGRASAPSFLPNILFNPFGDSFTFAPLVLHSYVPTGRFGARTWAATNAADSGWSNHVVYTTPGWNGLRASLHFQAGEKAGQSSKNNLAVSTLYNQGPLALSAFAHRIRDSNPNPGGAILDVTRAPVNYAAIDEQRAWFLGASYDFRLLKLYGTWQRTVNDAAGTEGLRDRTASAGIAIPAGPGAILFGVADTQRSGRLIGSERSRRTATLGYDYRLSKRTDLYTVAMGDRITTLPTAMSYALGIRHSF</sequence>
<proteinExistence type="predicted"/>
<dbReference type="InterPro" id="IPR023614">
    <property type="entry name" value="Porin_dom_sf"/>
</dbReference>
<keyword evidence="5 11" id="KW-0812">Transmembrane</keyword>
<keyword evidence="11" id="KW-1133">Transmembrane helix</keyword>
<feature type="domain" description="Porin" evidence="12">
    <location>
        <begin position="48"/>
        <end position="377"/>
    </location>
</feature>
<reference evidence="13 14" key="1">
    <citation type="submission" date="2023-02" db="EMBL/GenBank/DDBJ databases">
        <title>Gemone sequence of Telluria chitinolytica ACM 3522T.</title>
        <authorList>
            <person name="Frediansyah A."/>
            <person name="Miess H."/>
            <person name="Gross H."/>
        </authorList>
    </citation>
    <scope>NUCLEOTIDE SEQUENCE [LARGE SCALE GENOMIC DNA]</scope>
    <source>
        <strain evidence="13 14">ACM 3522</strain>
    </source>
</reference>
<evidence type="ECO:0000256" key="6">
    <source>
        <dbReference type="ARBA" id="ARBA00022729"/>
    </source>
</evidence>
<evidence type="ECO:0000256" key="2">
    <source>
        <dbReference type="ARBA" id="ARBA00011233"/>
    </source>
</evidence>
<keyword evidence="6" id="KW-0732">Signal</keyword>
<dbReference type="Gene3D" id="2.40.160.10">
    <property type="entry name" value="Porin"/>
    <property type="match status" value="1"/>
</dbReference>
<dbReference type="CDD" id="cd00342">
    <property type="entry name" value="gram_neg_porins"/>
    <property type="match status" value="1"/>
</dbReference>
<dbReference type="InterPro" id="IPR050298">
    <property type="entry name" value="Gram-neg_bact_OMP"/>
</dbReference>
<dbReference type="SUPFAM" id="SSF56935">
    <property type="entry name" value="Porins"/>
    <property type="match status" value="1"/>
</dbReference>
<dbReference type="PANTHER" id="PTHR34501:SF9">
    <property type="entry name" value="MAJOR OUTER MEMBRANE PROTEIN P.IA"/>
    <property type="match status" value="1"/>
</dbReference>
<evidence type="ECO:0000256" key="1">
    <source>
        <dbReference type="ARBA" id="ARBA00004571"/>
    </source>
</evidence>
<evidence type="ECO:0000256" key="8">
    <source>
        <dbReference type="ARBA" id="ARBA00023114"/>
    </source>
</evidence>
<evidence type="ECO:0000256" key="3">
    <source>
        <dbReference type="ARBA" id="ARBA00022448"/>
    </source>
</evidence>
<evidence type="ECO:0000313" key="14">
    <source>
        <dbReference type="Proteomes" id="UP001216510"/>
    </source>
</evidence>
<evidence type="ECO:0000256" key="4">
    <source>
        <dbReference type="ARBA" id="ARBA00022452"/>
    </source>
</evidence>
<accession>A0ABY8B8P6</accession>
<keyword evidence="7" id="KW-0406">Ion transport</keyword>
<evidence type="ECO:0000256" key="5">
    <source>
        <dbReference type="ARBA" id="ARBA00022692"/>
    </source>
</evidence>